<evidence type="ECO:0000313" key="2">
    <source>
        <dbReference type="Proteomes" id="UP000828048"/>
    </source>
</evidence>
<accession>A0ACB7Y6N5</accession>
<sequence length="137" mass="15307">MPINIPSIFSFAKTHSLQQFSFMRLAMELFYASLLSLFLLLVFLSLHFLIPSTPKKLKNLPPSQTGLPIIGETIQYLAAGWKGHSEKFIFDRISNYPSTRPTLTKLTSCANQPWSSVVPRPTSSYSPTRISLSSRGG</sequence>
<gene>
    <name evidence="1" type="ORF">Vadar_014668</name>
</gene>
<proteinExistence type="predicted"/>
<name>A0ACB7Y6N5_9ERIC</name>
<reference evidence="1 2" key="1">
    <citation type="journal article" date="2021" name="Hortic Res">
        <title>High-quality reference genome and annotation aids understanding of berry development for evergreen blueberry (Vaccinium darrowii).</title>
        <authorList>
            <person name="Yu J."/>
            <person name="Hulse-Kemp A.M."/>
            <person name="Babiker E."/>
            <person name="Staton M."/>
        </authorList>
    </citation>
    <scope>NUCLEOTIDE SEQUENCE [LARGE SCALE GENOMIC DNA]</scope>
    <source>
        <strain evidence="2">cv. NJ 8807/NJ 8810</strain>
        <tissue evidence="1">Young leaf</tissue>
    </source>
</reference>
<dbReference type="Proteomes" id="UP000828048">
    <property type="component" value="Chromosome 7"/>
</dbReference>
<keyword evidence="2" id="KW-1185">Reference proteome</keyword>
<protein>
    <submittedName>
        <fullName evidence="1">Uncharacterized protein</fullName>
    </submittedName>
</protein>
<organism evidence="1 2">
    <name type="scientific">Vaccinium darrowii</name>
    <dbReference type="NCBI Taxonomy" id="229202"/>
    <lineage>
        <taxon>Eukaryota</taxon>
        <taxon>Viridiplantae</taxon>
        <taxon>Streptophyta</taxon>
        <taxon>Embryophyta</taxon>
        <taxon>Tracheophyta</taxon>
        <taxon>Spermatophyta</taxon>
        <taxon>Magnoliopsida</taxon>
        <taxon>eudicotyledons</taxon>
        <taxon>Gunneridae</taxon>
        <taxon>Pentapetalae</taxon>
        <taxon>asterids</taxon>
        <taxon>Ericales</taxon>
        <taxon>Ericaceae</taxon>
        <taxon>Vaccinioideae</taxon>
        <taxon>Vaccinieae</taxon>
        <taxon>Vaccinium</taxon>
    </lineage>
</organism>
<comment type="caution">
    <text evidence="1">The sequence shown here is derived from an EMBL/GenBank/DDBJ whole genome shotgun (WGS) entry which is preliminary data.</text>
</comment>
<evidence type="ECO:0000313" key="1">
    <source>
        <dbReference type="EMBL" id="KAH7849213.1"/>
    </source>
</evidence>
<dbReference type="EMBL" id="CM037157">
    <property type="protein sequence ID" value="KAH7849213.1"/>
    <property type="molecule type" value="Genomic_DNA"/>
</dbReference>